<evidence type="ECO:0000313" key="2">
    <source>
        <dbReference type="Proteomes" id="UP000789702"/>
    </source>
</evidence>
<protein>
    <submittedName>
        <fullName evidence="1">13941_t:CDS:1</fullName>
    </submittedName>
</protein>
<evidence type="ECO:0000313" key="1">
    <source>
        <dbReference type="EMBL" id="CAG8570809.1"/>
    </source>
</evidence>
<sequence>MLEQGWKEVSVDTIYNCWNHTQILLPSIGYLNNLHETNDSELRDLISLLDTFCLSNTMKVDEFLNINSEEVIYEVPPEDQAIKELAYIFKNDKNIEAINDESIEVIDDKMDDSIKSVIISSSSALNSLESVWMFLL</sequence>
<organism evidence="1 2">
    <name type="scientific">Dentiscutata heterogama</name>
    <dbReference type="NCBI Taxonomy" id="1316150"/>
    <lineage>
        <taxon>Eukaryota</taxon>
        <taxon>Fungi</taxon>
        <taxon>Fungi incertae sedis</taxon>
        <taxon>Mucoromycota</taxon>
        <taxon>Glomeromycotina</taxon>
        <taxon>Glomeromycetes</taxon>
        <taxon>Diversisporales</taxon>
        <taxon>Gigasporaceae</taxon>
        <taxon>Dentiscutata</taxon>
    </lineage>
</organism>
<name>A0ACA9M6R5_9GLOM</name>
<reference evidence="1" key="1">
    <citation type="submission" date="2021-06" db="EMBL/GenBank/DDBJ databases">
        <authorList>
            <person name="Kallberg Y."/>
            <person name="Tangrot J."/>
            <person name="Rosling A."/>
        </authorList>
    </citation>
    <scope>NUCLEOTIDE SEQUENCE</scope>
    <source>
        <strain evidence="1">IL203A</strain>
    </source>
</reference>
<comment type="caution">
    <text evidence="1">The sequence shown here is derived from an EMBL/GenBank/DDBJ whole genome shotgun (WGS) entry which is preliminary data.</text>
</comment>
<keyword evidence="2" id="KW-1185">Reference proteome</keyword>
<dbReference type="Proteomes" id="UP000789702">
    <property type="component" value="Unassembled WGS sequence"/>
</dbReference>
<dbReference type="EMBL" id="CAJVPU010007280">
    <property type="protein sequence ID" value="CAG8570809.1"/>
    <property type="molecule type" value="Genomic_DNA"/>
</dbReference>
<gene>
    <name evidence="1" type="ORF">DHETER_LOCUS6052</name>
</gene>
<proteinExistence type="predicted"/>
<accession>A0ACA9M6R5</accession>